<dbReference type="STRING" id="867903.ThesuDRAFT_01011"/>
<dbReference type="Pfam" id="PF23544">
    <property type="entry name" value="AtuA_ferredoxin"/>
    <property type="match status" value="1"/>
</dbReference>
<dbReference type="PANTHER" id="PTHR47708:SF2">
    <property type="entry name" value="SI:CH73-132F6.5"/>
    <property type="match status" value="1"/>
</dbReference>
<feature type="domain" description="AtuA-like ferredoxin-fold" evidence="1">
    <location>
        <begin position="5"/>
        <end position="102"/>
    </location>
</feature>
<dbReference type="AlphaFoldDB" id="K6PQP6"/>
<gene>
    <name evidence="2" type="ORF">ThesuDRAFT_01011</name>
</gene>
<organism evidence="2 3">
    <name type="scientific">Thermaerobacter subterraneus DSM 13965</name>
    <dbReference type="NCBI Taxonomy" id="867903"/>
    <lineage>
        <taxon>Bacteria</taxon>
        <taxon>Bacillati</taxon>
        <taxon>Bacillota</taxon>
        <taxon>Clostridia</taxon>
        <taxon>Eubacteriales</taxon>
        <taxon>Clostridiales Family XVII. Incertae Sedis</taxon>
        <taxon>Thermaerobacter</taxon>
    </lineage>
</organism>
<dbReference type="eggNOG" id="ENOG5032S8H">
    <property type="taxonomic scope" value="Bacteria"/>
</dbReference>
<dbReference type="EMBL" id="AENY02000002">
    <property type="protein sequence ID" value="EKP95267.1"/>
    <property type="molecule type" value="Genomic_DNA"/>
</dbReference>
<dbReference type="Proteomes" id="UP000005710">
    <property type="component" value="Unassembled WGS sequence"/>
</dbReference>
<keyword evidence="3" id="KW-1185">Reference proteome</keyword>
<reference evidence="2" key="2">
    <citation type="submission" date="2012-10" db="EMBL/GenBank/DDBJ databases">
        <title>Improved high-quality draft of Thermaerobacter subterraneus C21, DSM 13965.</title>
        <authorList>
            <consortium name="DOE Joint Genome Institute"/>
            <person name="Eisen J."/>
            <person name="Huntemann M."/>
            <person name="Wei C.-L."/>
            <person name="Han J."/>
            <person name="Detter J.C."/>
            <person name="Han C."/>
            <person name="Tapia R."/>
            <person name="Chen A."/>
            <person name="Kyrpides N."/>
            <person name="Mavromatis K."/>
            <person name="Markowitz V."/>
            <person name="Szeto E."/>
            <person name="Ivanova N."/>
            <person name="Mikhailova N."/>
            <person name="Ovchinnikova G."/>
            <person name="Pagani I."/>
            <person name="Pati A."/>
            <person name="Goodwin L."/>
            <person name="Nordberg H.P."/>
            <person name="Cantor M.N."/>
            <person name="Hua S.X."/>
            <person name="Woyke T."/>
            <person name="Eisen J."/>
            <person name="Klenk H.-P."/>
        </authorList>
    </citation>
    <scope>NUCLEOTIDE SEQUENCE [LARGE SCALE GENOMIC DNA]</scope>
    <source>
        <strain evidence="2">DSM 13965</strain>
    </source>
</reference>
<dbReference type="InterPro" id="IPR056362">
    <property type="entry name" value="AtuA-like_ferredoxin_dom"/>
</dbReference>
<dbReference type="PANTHER" id="PTHR47708">
    <property type="match status" value="1"/>
</dbReference>
<dbReference type="HOGENOM" id="CLU_142305_0_0_9"/>
<sequence length="127" mass="13595">MARVALRGYCQVRSGDKGDTLDLTVFAPNDGFYRALEEQLTPAAVLEHFRGLARGPAEVYPLPRVRGIKIVLRNALGGGGPASLRLDAQGKSLAAAMLRMTVEVPDEVLAATPFMRPPRAVLQAPGE</sequence>
<accession>K6PQP6</accession>
<dbReference type="OrthoDB" id="21390at2"/>
<evidence type="ECO:0000259" key="1">
    <source>
        <dbReference type="Pfam" id="PF23544"/>
    </source>
</evidence>
<protein>
    <recommendedName>
        <fullName evidence="1">AtuA-like ferredoxin-fold domain-containing protein</fullName>
    </recommendedName>
</protein>
<name>K6PQP6_9FIRM</name>
<proteinExistence type="predicted"/>
<comment type="caution">
    <text evidence="2">The sequence shown here is derived from an EMBL/GenBank/DDBJ whole genome shotgun (WGS) entry which is preliminary data.</text>
</comment>
<evidence type="ECO:0000313" key="2">
    <source>
        <dbReference type="EMBL" id="EKP95267.1"/>
    </source>
</evidence>
<evidence type="ECO:0000313" key="3">
    <source>
        <dbReference type="Proteomes" id="UP000005710"/>
    </source>
</evidence>
<reference evidence="2" key="1">
    <citation type="submission" date="2010-10" db="EMBL/GenBank/DDBJ databases">
        <authorList>
            <consortium name="US DOE Joint Genome Institute (JGI-PGF)"/>
            <person name="Lucas S."/>
            <person name="Copeland A."/>
            <person name="Lapidus A."/>
            <person name="Bruce D."/>
            <person name="Goodwin L."/>
            <person name="Pitluck S."/>
            <person name="Kyrpides N."/>
            <person name="Mavromatis K."/>
            <person name="Detter J.C."/>
            <person name="Han C."/>
            <person name="Land M."/>
            <person name="Hauser L."/>
            <person name="Markowitz V."/>
            <person name="Cheng J.-F."/>
            <person name="Hugenholtz P."/>
            <person name="Woyke T."/>
            <person name="Wu D."/>
            <person name="Pukall R."/>
            <person name="Wahrenburg C."/>
            <person name="Brambilla E."/>
            <person name="Klenk H.-P."/>
            <person name="Eisen J.A."/>
        </authorList>
    </citation>
    <scope>NUCLEOTIDE SEQUENCE [LARGE SCALE GENOMIC DNA]</scope>
    <source>
        <strain evidence="2">DSM 13965</strain>
    </source>
</reference>
<dbReference type="RefSeq" id="WP_006903278.1">
    <property type="nucleotide sequence ID" value="NZ_JH976535.1"/>
</dbReference>